<feature type="signal peptide" evidence="1">
    <location>
        <begin position="1"/>
        <end position="20"/>
    </location>
</feature>
<gene>
    <name evidence="4" type="ORF">BD310DRAFT_914726</name>
    <name evidence="3" type="ORF">BD311DRAFT_752004</name>
</gene>
<dbReference type="Pfam" id="PF21294">
    <property type="entry name" value="Polysacc_lyase_14"/>
    <property type="match status" value="1"/>
</dbReference>
<keyword evidence="5" id="KW-1185">Reference proteome</keyword>
<sequence length="351" mass="36718">MLPSALTILTLFAAAAPSWSQQIADAPTLASLYSLSTSTSVPFPTATLSNSDAQSFIVQGWSLSKGKIQQGGGNIAFVNDPFPNNPAPSSTSNTTGPVLQVKYPAGQVGSETSGMQLYSLWNTSDGSSFQSVLVTYEVAFDSNFDFVKGGKLPGLRGGPDPDGCSGGSAANGTNCFSTRVMWRTNAAGEVYAYVPTPNNICSNSAIRCNSDGFGTSIDRGSFAFVPGQWNRVTMLVRLNQPVDTANGEVTLYYNNVKALDQQALQYRSASSLTIGGLYFSTFFGGSDSSWAPPSDVNAYFRNIQLYGSSSPSNLTGSKVSGAAAQRPSSLAASAWSAAAFVLASAVFGLLF</sequence>
<proteinExistence type="predicted"/>
<dbReference type="OMA" id="NGSDCFS"/>
<name>A0A4Q9QBE4_9APHY</name>
<dbReference type="Proteomes" id="UP000292957">
    <property type="component" value="Unassembled WGS sequence"/>
</dbReference>
<dbReference type="AlphaFoldDB" id="A0A4Q9QBE4"/>
<dbReference type="PANTHER" id="PTHR40124:SF1">
    <property type="entry name" value="DISAGGREGATASE RELATED REPEAT PROTEIN"/>
    <property type="match status" value="1"/>
</dbReference>
<feature type="domain" description="Polysaccharide lyase 14" evidence="2">
    <location>
        <begin position="92"/>
        <end position="303"/>
    </location>
</feature>
<feature type="chain" id="PRO_5040597660" description="Polysaccharide lyase 14 domain-containing protein" evidence="1">
    <location>
        <begin position="21"/>
        <end position="351"/>
    </location>
</feature>
<evidence type="ECO:0000256" key="1">
    <source>
        <dbReference type="SAM" id="SignalP"/>
    </source>
</evidence>
<accession>A0A4Q9QBE4</accession>
<keyword evidence="1" id="KW-0732">Signal</keyword>
<reference evidence="4 5" key="1">
    <citation type="submission" date="2019-01" db="EMBL/GenBank/DDBJ databases">
        <title>Draft genome sequences of three monokaryotic isolates of the white-rot basidiomycete fungus Dichomitus squalens.</title>
        <authorList>
            <consortium name="DOE Joint Genome Institute"/>
            <person name="Lopez S.C."/>
            <person name="Andreopoulos B."/>
            <person name="Pangilinan J."/>
            <person name="Lipzen A."/>
            <person name="Riley R."/>
            <person name="Ahrendt S."/>
            <person name="Ng V."/>
            <person name="Barry K."/>
            <person name="Daum C."/>
            <person name="Grigoriev I.V."/>
            <person name="Hilden K.S."/>
            <person name="Makela M.R."/>
            <person name="de Vries R.P."/>
        </authorList>
    </citation>
    <scope>NUCLEOTIDE SEQUENCE [LARGE SCALE GENOMIC DNA]</scope>
    <source>
        <strain evidence="4 5">CBS 464.89</strain>
        <strain evidence="3">OM18370.1</strain>
    </source>
</reference>
<dbReference type="EMBL" id="ML143398">
    <property type="protein sequence ID" value="TBU31560.1"/>
    <property type="molecule type" value="Genomic_DNA"/>
</dbReference>
<dbReference type="InterPro" id="IPR048958">
    <property type="entry name" value="Polysacc_lyase_14"/>
</dbReference>
<protein>
    <recommendedName>
        <fullName evidence="2">Polysaccharide lyase 14 domain-containing protein</fullName>
    </recommendedName>
</protein>
<evidence type="ECO:0000313" key="3">
    <source>
        <dbReference type="EMBL" id="TBU31560.1"/>
    </source>
</evidence>
<evidence type="ECO:0000259" key="2">
    <source>
        <dbReference type="Pfam" id="PF21294"/>
    </source>
</evidence>
<evidence type="ECO:0000313" key="5">
    <source>
        <dbReference type="Proteomes" id="UP000292082"/>
    </source>
</evidence>
<dbReference type="OrthoDB" id="2395160at2759"/>
<dbReference type="Gene3D" id="2.60.120.200">
    <property type="match status" value="1"/>
</dbReference>
<organism evidence="4 5">
    <name type="scientific">Dichomitus squalens</name>
    <dbReference type="NCBI Taxonomy" id="114155"/>
    <lineage>
        <taxon>Eukaryota</taxon>
        <taxon>Fungi</taxon>
        <taxon>Dikarya</taxon>
        <taxon>Basidiomycota</taxon>
        <taxon>Agaricomycotina</taxon>
        <taxon>Agaricomycetes</taxon>
        <taxon>Polyporales</taxon>
        <taxon>Polyporaceae</taxon>
        <taxon>Dichomitus</taxon>
    </lineage>
</organism>
<dbReference type="EMBL" id="ML145086">
    <property type="protein sequence ID" value="TBU64476.1"/>
    <property type="molecule type" value="Genomic_DNA"/>
</dbReference>
<dbReference type="Proteomes" id="UP000292082">
    <property type="component" value="Unassembled WGS sequence"/>
</dbReference>
<dbReference type="PANTHER" id="PTHR40124">
    <property type="match status" value="1"/>
</dbReference>
<evidence type="ECO:0000313" key="4">
    <source>
        <dbReference type="EMBL" id="TBU64476.1"/>
    </source>
</evidence>